<feature type="domain" description="FAD dependent oxidoreductase" evidence="2">
    <location>
        <begin position="78"/>
        <end position="435"/>
    </location>
</feature>
<dbReference type="EC" id="1.4.3.-" evidence="3"/>
<dbReference type="SUPFAM" id="SSF51905">
    <property type="entry name" value="FAD/NAD(P)-binding domain"/>
    <property type="match status" value="1"/>
</dbReference>
<evidence type="ECO:0000259" key="2">
    <source>
        <dbReference type="Pfam" id="PF01266"/>
    </source>
</evidence>
<organism evidence="3">
    <name type="scientific">Klebsiella oxytoca</name>
    <dbReference type="NCBI Taxonomy" id="571"/>
    <lineage>
        <taxon>Bacteria</taxon>
        <taxon>Pseudomonadati</taxon>
        <taxon>Pseudomonadota</taxon>
        <taxon>Gammaproteobacteria</taxon>
        <taxon>Enterobacterales</taxon>
        <taxon>Enterobacteriaceae</taxon>
        <taxon>Klebsiella/Raoultella group</taxon>
        <taxon>Klebsiella</taxon>
    </lineage>
</organism>
<dbReference type="Gene3D" id="3.50.50.60">
    <property type="entry name" value="FAD/NAD(P)-binding domain"/>
    <property type="match status" value="1"/>
</dbReference>
<dbReference type="Gene3D" id="3.30.9.10">
    <property type="entry name" value="D-Amino Acid Oxidase, subunit A, domain 2"/>
    <property type="match status" value="1"/>
</dbReference>
<dbReference type="EMBL" id="CACRTM010000023">
    <property type="protein sequence ID" value="VYT97766.1"/>
    <property type="molecule type" value="Genomic_DNA"/>
</dbReference>
<dbReference type="PANTHER" id="PTHR13847:SF281">
    <property type="entry name" value="FAD DEPENDENT OXIDOREDUCTASE DOMAIN-CONTAINING PROTEIN"/>
    <property type="match status" value="1"/>
</dbReference>
<dbReference type="AlphaFoldDB" id="A0A6N3B7M7"/>
<dbReference type="InterPro" id="IPR036188">
    <property type="entry name" value="FAD/NAD-bd_sf"/>
</dbReference>
<evidence type="ECO:0000313" key="3">
    <source>
        <dbReference type="EMBL" id="VYT97766.1"/>
    </source>
</evidence>
<gene>
    <name evidence="3" type="primary">puuB_1</name>
    <name evidence="3" type="ORF">KOLFYP65_00216</name>
</gene>
<dbReference type="Pfam" id="PF01266">
    <property type="entry name" value="DAO"/>
    <property type="match status" value="1"/>
</dbReference>
<evidence type="ECO:0000256" key="1">
    <source>
        <dbReference type="ARBA" id="ARBA00023002"/>
    </source>
</evidence>
<sequence length="483" mass="52900">MRWKLIWLQRLSCRLPLQSKNMESGKSIIHTCPAGVFSTGRFTVRFASVPFNQNQVGWPLNEEDLYRQPSLSGDIKADWVVIGSGYAGVSFARRLASINPQLSIVLIDAECAATSSSARNSGFIIGLPHNIGSSTAELKKAQDYRALLQEGIRLLDDTVTKHQIDCEWENVGKYHCQIDPSSEAIMQEYVDNLQLMQEPYSLLNGEELYQKLGTRLYSKGIYTPGCILVNPAKLIAGLARHLPDNVTVFHQTPALALHQENGGVRVTTLQGTIRADQAMLATNALSRELSPTVSRQASMATYASITAPLTPDQRQRLPAMESWGLTPVNAIAGATLRYTHDYRFLVRQHVDPALRGVITAGQTANAARQHLALFHTAYPQLQDVPLERTWSGTISVTRNGAPVWGRLAPRIWTAGGCNGAGVSKQTIAGTLLADLAMGQDNPLIAAMQSLGQANFMPPSPFLDIGVAGALWKERYMGRKEMPV</sequence>
<keyword evidence="1 3" id="KW-0560">Oxidoreductase</keyword>
<protein>
    <submittedName>
        <fullName evidence="3">Gamma-glutamylputrescine oxidoreductase</fullName>
        <ecNumber evidence="3">1.4.3.-</ecNumber>
    </submittedName>
</protein>
<name>A0A6N3B7M7_KLEOX</name>
<proteinExistence type="predicted"/>
<dbReference type="GO" id="GO:0016491">
    <property type="term" value="F:oxidoreductase activity"/>
    <property type="evidence" value="ECO:0007669"/>
    <property type="project" value="UniProtKB-KW"/>
</dbReference>
<dbReference type="InterPro" id="IPR006076">
    <property type="entry name" value="FAD-dep_OxRdtase"/>
</dbReference>
<accession>A0A6N3B7M7</accession>
<dbReference type="GO" id="GO:0005737">
    <property type="term" value="C:cytoplasm"/>
    <property type="evidence" value="ECO:0007669"/>
    <property type="project" value="TreeGrafter"/>
</dbReference>
<dbReference type="PANTHER" id="PTHR13847">
    <property type="entry name" value="SARCOSINE DEHYDROGENASE-RELATED"/>
    <property type="match status" value="1"/>
</dbReference>
<reference evidence="3" key="1">
    <citation type="submission" date="2019-11" db="EMBL/GenBank/DDBJ databases">
        <authorList>
            <person name="Feng L."/>
        </authorList>
    </citation>
    <scope>NUCLEOTIDE SEQUENCE</scope>
    <source>
        <strain evidence="3">KOxytocaLFYP65</strain>
    </source>
</reference>